<dbReference type="Gene3D" id="3.40.630.30">
    <property type="match status" value="1"/>
</dbReference>
<dbReference type="EMBL" id="CP128986">
    <property type="protein sequence ID" value="WOC13791.1"/>
    <property type="molecule type" value="Genomic_DNA"/>
</dbReference>
<dbReference type="Pfam" id="PF13673">
    <property type="entry name" value="Acetyltransf_10"/>
    <property type="match status" value="1"/>
</dbReference>
<dbReference type="PROSITE" id="PS51186">
    <property type="entry name" value="GNAT"/>
    <property type="match status" value="1"/>
</dbReference>
<dbReference type="GO" id="GO:0016747">
    <property type="term" value="F:acyltransferase activity, transferring groups other than amino-acyl groups"/>
    <property type="evidence" value="ECO:0007669"/>
    <property type="project" value="InterPro"/>
</dbReference>
<proteinExistence type="predicted"/>
<dbReference type="InterPro" id="IPR016181">
    <property type="entry name" value="Acyl_CoA_acyltransferase"/>
</dbReference>
<dbReference type="SUPFAM" id="SSF55729">
    <property type="entry name" value="Acyl-CoA N-acyltransferases (Nat)"/>
    <property type="match status" value="1"/>
</dbReference>
<evidence type="ECO:0000259" key="1">
    <source>
        <dbReference type="PROSITE" id="PS51186"/>
    </source>
</evidence>
<accession>A0AA97CWQ9</accession>
<protein>
    <recommendedName>
        <fullName evidence="1">N-acetyltransferase domain-containing protein</fullName>
    </recommendedName>
</protein>
<reference evidence="2" key="1">
    <citation type="submission" date="2023-06" db="EMBL/GenBank/DDBJ databases">
        <title>Gordonia sp. nov. and Pseudochrobactrum sp. nov., two species isolated from the burying beetle Nicrophorus vespilloides.</title>
        <authorList>
            <person name="Poehlein A."/>
            <person name="Guzman J."/>
            <person name="Daniel R."/>
            <person name="Vilcinskas A."/>
        </authorList>
    </citation>
    <scope>NUCLEOTIDE SEQUENCE</scope>
    <source>
        <strain evidence="2">MP11Mi</strain>
    </source>
</reference>
<dbReference type="RefSeq" id="WP_420039583.1">
    <property type="nucleotide sequence ID" value="NZ_CP128986.1"/>
</dbReference>
<dbReference type="AlphaFoldDB" id="A0AA97CWQ9"/>
<gene>
    <name evidence="2" type="ORF">MP11Mi_28980</name>
</gene>
<sequence>MGVVAHYVHSGPLADLDPATLHGILKLRVDVFVVEQNCPYPEIDGRDAEPSTIHFWCADPDGAPVATARLLVDGLADGRSELRIGRVCTRHELRGTGLASAILDAVVAEIGDRPSVLDAQARLGDMYARWGYAVVGPQFVEDGIPHVPMRRSGSPAL</sequence>
<evidence type="ECO:0000313" key="2">
    <source>
        <dbReference type="EMBL" id="WOC13791.1"/>
    </source>
</evidence>
<name>A0AA97CWQ9_9ACTN</name>
<organism evidence="2">
    <name type="scientific">Gordonia sp. MP11Mi</name>
    <dbReference type="NCBI Taxonomy" id="3022769"/>
    <lineage>
        <taxon>Bacteria</taxon>
        <taxon>Bacillati</taxon>
        <taxon>Actinomycetota</taxon>
        <taxon>Actinomycetes</taxon>
        <taxon>Mycobacteriales</taxon>
        <taxon>Gordoniaceae</taxon>
        <taxon>Gordonia</taxon>
    </lineage>
</organism>
<feature type="domain" description="N-acetyltransferase" evidence="1">
    <location>
        <begin position="11"/>
        <end position="154"/>
    </location>
</feature>
<dbReference type="InterPro" id="IPR000182">
    <property type="entry name" value="GNAT_dom"/>
</dbReference>